<dbReference type="RefSeq" id="WP_229925664.1">
    <property type="nucleotide sequence ID" value="NZ_BNBT01000040.1"/>
</dbReference>
<dbReference type="PANTHER" id="PTHR40032">
    <property type="entry name" value="EXPORTED PROTEIN-RELATED"/>
    <property type="match status" value="1"/>
</dbReference>
<dbReference type="InterPro" id="IPR024301">
    <property type="entry name" value="Amidase_6"/>
</dbReference>
<comment type="caution">
    <text evidence="4">The sequence shown here is derived from an EMBL/GenBank/DDBJ whole genome shotgun (WGS) entry which is preliminary data.</text>
</comment>
<feature type="domain" description="Putative amidase" evidence="3">
    <location>
        <begin position="232"/>
        <end position="382"/>
    </location>
</feature>
<dbReference type="PANTHER" id="PTHR40032:SF1">
    <property type="entry name" value="EXPORTED PROTEIN"/>
    <property type="match status" value="1"/>
</dbReference>
<keyword evidence="2" id="KW-0732">Signal</keyword>
<feature type="compositionally biased region" description="Polar residues" evidence="1">
    <location>
        <begin position="210"/>
        <end position="219"/>
    </location>
</feature>
<feature type="region of interest" description="Disordered" evidence="1">
    <location>
        <begin position="201"/>
        <end position="227"/>
    </location>
</feature>
<protein>
    <recommendedName>
        <fullName evidence="3">Putative amidase domain-containing protein</fullName>
    </recommendedName>
</protein>
<evidence type="ECO:0000313" key="5">
    <source>
        <dbReference type="Proteomes" id="UP000608024"/>
    </source>
</evidence>
<organism evidence="4 5">
    <name type="scientific">Streptomyces longispororuber</name>
    <dbReference type="NCBI Taxonomy" id="68230"/>
    <lineage>
        <taxon>Bacteria</taxon>
        <taxon>Bacillati</taxon>
        <taxon>Actinomycetota</taxon>
        <taxon>Actinomycetes</taxon>
        <taxon>Kitasatosporales</taxon>
        <taxon>Streptomycetaceae</taxon>
        <taxon>Streptomyces</taxon>
    </lineage>
</organism>
<reference evidence="4" key="2">
    <citation type="submission" date="2020-09" db="EMBL/GenBank/DDBJ databases">
        <authorList>
            <person name="Sun Q."/>
            <person name="Ohkuma M."/>
        </authorList>
    </citation>
    <scope>NUCLEOTIDE SEQUENCE</scope>
    <source>
        <strain evidence="4">JCM 4784</strain>
    </source>
</reference>
<feature type="chain" id="PRO_5038425586" description="Putative amidase domain-containing protein" evidence="2">
    <location>
        <begin position="26"/>
        <end position="386"/>
    </location>
</feature>
<name>A0A919DMN7_9ACTN</name>
<feature type="signal peptide" evidence="2">
    <location>
        <begin position="1"/>
        <end position="25"/>
    </location>
</feature>
<dbReference type="Proteomes" id="UP000608024">
    <property type="component" value="Unassembled WGS sequence"/>
</dbReference>
<gene>
    <name evidence="4" type="ORF">GCM10018785_31490</name>
</gene>
<dbReference type="Pfam" id="PF12671">
    <property type="entry name" value="Amidase_6"/>
    <property type="match status" value="1"/>
</dbReference>
<sequence length="386" mass="42471">MISKRYRPAVIAGLTMAVLSGPLLAYPANAATGTPAPTVKAADAAPHKADRKTAATFARIAEDVLSRRTQALVQGRGGSEDGTAKTRMSARLKKDEDAALRSLRSRKSRLAALGEAYTDADTRVRAERATITGRTATVRVTASSTLTYKKVRGDEPDTTAFSTRQELTFAATGNGWELTSVTSRDNGPVAVDEPPTARVKTVKDDGKQYPNGTPASTAYPTRPTPRKTGGAYDYSAMARYTEKYWRTYNAAYRQFNGAGGDCTNFVSQALKAGGWKSVPGTSSDYRNWWYDGGRQSASWVGVNEWAWFTLSNRRAPNLTNVYQLDVGDVLQVDFDRNGSKDHSMMVTYRDRRGMPYLTYHSTDTYRRSLASIIASYPNARYFAYRT</sequence>
<keyword evidence="5" id="KW-1185">Reference proteome</keyword>
<reference evidence="4" key="1">
    <citation type="journal article" date="2014" name="Int. J. Syst. Evol. Microbiol.">
        <title>Complete genome sequence of Corynebacterium casei LMG S-19264T (=DSM 44701T), isolated from a smear-ripened cheese.</title>
        <authorList>
            <consortium name="US DOE Joint Genome Institute (JGI-PGF)"/>
            <person name="Walter F."/>
            <person name="Albersmeier A."/>
            <person name="Kalinowski J."/>
            <person name="Ruckert C."/>
        </authorList>
    </citation>
    <scope>NUCLEOTIDE SEQUENCE</scope>
    <source>
        <strain evidence="4">JCM 4784</strain>
    </source>
</reference>
<dbReference type="EMBL" id="BNBT01000040">
    <property type="protein sequence ID" value="GHE60075.1"/>
    <property type="molecule type" value="Genomic_DNA"/>
</dbReference>
<evidence type="ECO:0000313" key="4">
    <source>
        <dbReference type="EMBL" id="GHE60075.1"/>
    </source>
</evidence>
<proteinExistence type="predicted"/>
<evidence type="ECO:0000256" key="2">
    <source>
        <dbReference type="SAM" id="SignalP"/>
    </source>
</evidence>
<evidence type="ECO:0000259" key="3">
    <source>
        <dbReference type="Pfam" id="PF12671"/>
    </source>
</evidence>
<evidence type="ECO:0000256" key="1">
    <source>
        <dbReference type="SAM" id="MobiDB-lite"/>
    </source>
</evidence>
<accession>A0A919DMN7</accession>
<dbReference type="AlphaFoldDB" id="A0A919DMN7"/>